<reference evidence="3" key="1">
    <citation type="submission" date="2016-10" db="EMBL/GenBank/DDBJ databases">
        <authorList>
            <person name="Varghese N."/>
            <person name="Submissions S."/>
        </authorList>
    </citation>
    <scope>NUCLEOTIDE SEQUENCE [LARGE SCALE GENOMIC DNA]</scope>
    <source>
        <strain evidence="3">DSM 21620</strain>
    </source>
</reference>
<dbReference type="Pfam" id="PF03780">
    <property type="entry name" value="Asp23"/>
    <property type="match status" value="1"/>
</dbReference>
<dbReference type="PANTHER" id="PTHR34297:SF1">
    <property type="entry name" value="ASP23_GLS24 FAMILY ENVELOPE STRESS RESPONSE PROTEIN"/>
    <property type="match status" value="1"/>
</dbReference>
<gene>
    <name evidence="2" type="ORF">SAMN05421663_11348</name>
</gene>
<organism evidence="2 3">
    <name type="scientific">Terribacillus halophilus</name>
    <dbReference type="NCBI Taxonomy" id="361279"/>
    <lineage>
        <taxon>Bacteria</taxon>
        <taxon>Bacillati</taxon>
        <taxon>Bacillota</taxon>
        <taxon>Bacilli</taxon>
        <taxon>Bacillales</taxon>
        <taxon>Bacillaceae</taxon>
        <taxon>Terribacillus</taxon>
    </lineage>
</organism>
<evidence type="ECO:0000313" key="2">
    <source>
        <dbReference type="EMBL" id="SDD54701.1"/>
    </source>
</evidence>
<comment type="similarity">
    <text evidence="1">Belongs to the asp23 family.</text>
</comment>
<dbReference type="AlphaFoldDB" id="A0A1G6VMF7"/>
<evidence type="ECO:0000313" key="3">
    <source>
        <dbReference type="Proteomes" id="UP000198666"/>
    </source>
</evidence>
<dbReference type="InterPro" id="IPR005531">
    <property type="entry name" value="Asp23"/>
</dbReference>
<dbReference type="RefSeq" id="WP_170829754.1">
    <property type="nucleotide sequence ID" value="NZ_FMZB01000013.1"/>
</dbReference>
<dbReference type="STRING" id="361279.SAMN05421663_11348"/>
<name>A0A1G6VMF7_9BACI</name>
<sequence length="129" mass="13722">MQEQSFVSIGHKGELGNVMLSPAVIEVIAGIAASEVKGVTSMRGGFATGVAERLGKKAHGKGIKVELTEQGVAIDVYVTARADCRMPDVAKDIQQHIRQALQTMTALATKEINVHIVGIQLDQKADTVE</sequence>
<keyword evidence="3" id="KW-1185">Reference proteome</keyword>
<dbReference type="PANTHER" id="PTHR34297">
    <property type="entry name" value="HYPOTHETICAL CYTOSOLIC PROTEIN-RELATED"/>
    <property type="match status" value="1"/>
</dbReference>
<proteinExistence type="inferred from homology"/>
<dbReference type="EMBL" id="FMZB01000013">
    <property type="protein sequence ID" value="SDD54701.1"/>
    <property type="molecule type" value="Genomic_DNA"/>
</dbReference>
<protein>
    <submittedName>
        <fullName evidence="2">Uncharacterized conserved protein YloU, alkaline shock protein (Asp23) family</fullName>
    </submittedName>
</protein>
<evidence type="ECO:0000256" key="1">
    <source>
        <dbReference type="ARBA" id="ARBA00005721"/>
    </source>
</evidence>
<dbReference type="Proteomes" id="UP000198666">
    <property type="component" value="Unassembled WGS sequence"/>
</dbReference>
<accession>A0A1G6VMF7</accession>